<keyword evidence="3" id="KW-0645">Protease</keyword>
<feature type="domain" description="Peptidase M13 C-terminal" evidence="9">
    <location>
        <begin position="468"/>
        <end position="669"/>
    </location>
</feature>
<dbReference type="Gene3D" id="1.10.1380.10">
    <property type="entry name" value="Neutral endopeptidase , domain2"/>
    <property type="match status" value="1"/>
</dbReference>
<dbReference type="PANTHER" id="PTHR11733:SF167">
    <property type="entry name" value="FI17812P1-RELATED"/>
    <property type="match status" value="1"/>
</dbReference>
<dbReference type="AlphaFoldDB" id="A0A2P1PPX6"/>
<evidence type="ECO:0000259" key="10">
    <source>
        <dbReference type="Pfam" id="PF05649"/>
    </source>
</evidence>
<keyword evidence="4" id="KW-0479">Metal-binding</keyword>
<reference evidence="11 12" key="2">
    <citation type="submission" date="2018-03" db="EMBL/GenBank/DDBJ databases">
        <authorList>
            <person name="Keele B.F."/>
        </authorList>
    </citation>
    <scope>NUCLEOTIDE SEQUENCE [LARGE SCALE GENOMIC DNA]</scope>
    <source>
        <strain evidence="11 12">D13</strain>
    </source>
</reference>
<dbReference type="Gene3D" id="3.40.390.10">
    <property type="entry name" value="Collagenase (Catalytic Domain)"/>
    <property type="match status" value="1"/>
</dbReference>
<name>A0A2P1PPX6_9GAMM</name>
<evidence type="ECO:0000256" key="7">
    <source>
        <dbReference type="ARBA" id="ARBA00023049"/>
    </source>
</evidence>
<keyword evidence="6" id="KW-0862">Zinc</keyword>
<dbReference type="InterPro" id="IPR042089">
    <property type="entry name" value="Peptidase_M13_dom_2"/>
</dbReference>
<evidence type="ECO:0000313" key="12">
    <source>
        <dbReference type="Proteomes" id="UP000241074"/>
    </source>
</evidence>
<dbReference type="GO" id="GO:0016485">
    <property type="term" value="P:protein processing"/>
    <property type="evidence" value="ECO:0007669"/>
    <property type="project" value="TreeGrafter"/>
</dbReference>
<dbReference type="RefSeq" id="WP_106890819.1">
    <property type="nucleotide sequence ID" value="NZ_CP027860.1"/>
</dbReference>
<dbReference type="KEGG" id="xba:C7S18_06625"/>
<accession>A0A2P1PPX6</accession>
<evidence type="ECO:0000256" key="1">
    <source>
        <dbReference type="ARBA" id="ARBA00001947"/>
    </source>
</evidence>
<feature type="domain" description="Peptidase M13 N-terminal" evidence="10">
    <location>
        <begin position="37"/>
        <end position="416"/>
    </location>
</feature>
<dbReference type="EMBL" id="CP027860">
    <property type="protein sequence ID" value="AVP96894.1"/>
    <property type="molecule type" value="Genomic_DNA"/>
</dbReference>
<evidence type="ECO:0000256" key="3">
    <source>
        <dbReference type="ARBA" id="ARBA00022670"/>
    </source>
</evidence>
<keyword evidence="12" id="KW-1185">Reference proteome</keyword>
<dbReference type="Pfam" id="PF05649">
    <property type="entry name" value="Peptidase_M13_N"/>
    <property type="match status" value="1"/>
</dbReference>
<dbReference type="PROSITE" id="PS51885">
    <property type="entry name" value="NEPRILYSIN"/>
    <property type="match status" value="1"/>
</dbReference>
<evidence type="ECO:0000259" key="9">
    <source>
        <dbReference type="Pfam" id="PF01431"/>
    </source>
</evidence>
<dbReference type="PRINTS" id="PR00786">
    <property type="entry name" value="NEPRILYSIN"/>
</dbReference>
<dbReference type="GO" id="GO:0004222">
    <property type="term" value="F:metalloendopeptidase activity"/>
    <property type="evidence" value="ECO:0007669"/>
    <property type="project" value="InterPro"/>
</dbReference>
<dbReference type="Proteomes" id="UP000241074">
    <property type="component" value="Chromosome"/>
</dbReference>
<dbReference type="CDD" id="cd08662">
    <property type="entry name" value="M13"/>
    <property type="match status" value="1"/>
</dbReference>
<feature type="signal peptide" evidence="8">
    <location>
        <begin position="1"/>
        <end position="21"/>
    </location>
</feature>
<feature type="chain" id="PRO_5015174360" evidence="8">
    <location>
        <begin position="22"/>
        <end position="672"/>
    </location>
</feature>
<gene>
    <name evidence="11" type="ORF">C7S18_06625</name>
</gene>
<organism evidence="11 12">
    <name type="scientific">Ahniella affigens</name>
    <dbReference type="NCBI Taxonomy" id="2021234"/>
    <lineage>
        <taxon>Bacteria</taxon>
        <taxon>Pseudomonadati</taxon>
        <taxon>Pseudomonadota</taxon>
        <taxon>Gammaproteobacteria</taxon>
        <taxon>Lysobacterales</taxon>
        <taxon>Rhodanobacteraceae</taxon>
        <taxon>Ahniella</taxon>
    </lineage>
</organism>
<keyword evidence="7" id="KW-0482">Metalloprotease</keyword>
<dbReference type="InterPro" id="IPR000718">
    <property type="entry name" value="Peptidase_M13"/>
</dbReference>
<evidence type="ECO:0000256" key="5">
    <source>
        <dbReference type="ARBA" id="ARBA00022801"/>
    </source>
</evidence>
<dbReference type="GO" id="GO:0046872">
    <property type="term" value="F:metal ion binding"/>
    <property type="evidence" value="ECO:0007669"/>
    <property type="project" value="UniProtKB-KW"/>
</dbReference>
<dbReference type="PANTHER" id="PTHR11733">
    <property type="entry name" value="ZINC METALLOPROTEASE FAMILY M13 NEPRILYSIN-RELATED"/>
    <property type="match status" value="1"/>
</dbReference>
<evidence type="ECO:0000256" key="6">
    <source>
        <dbReference type="ARBA" id="ARBA00022833"/>
    </source>
</evidence>
<keyword evidence="8" id="KW-0732">Signal</keyword>
<evidence type="ECO:0000256" key="8">
    <source>
        <dbReference type="SAM" id="SignalP"/>
    </source>
</evidence>
<comment type="cofactor">
    <cofactor evidence="1">
        <name>Zn(2+)</name>
        <dbReference type="ChEBI" id="CHEBI:29105"/>
    </cofactor>
</comment>
<evidence type="ECO:0000256" key="2">
    <source>
        <dbReference type="ARBA" id="ARBA00007357"/>
    </source>
</evidence>
<dbReference type="Pfam" id="PF01431">
    <property type="entry name" value="Peptidase_M13"/>
    <property type="match status" value="1"/>
</dbReference>
<dbReference type="InterPro" id="IPR018497">
    <property type="entry name" value="Peptidase_M13_C"/>
</dbReference>
<evidence type="ECO:0000256" key="4">
    <source>
        <dbReference type="ARBA" id="ARBA00022723"/>
    </source>
</evidence>
<dbReference type="InterPro" id="IPR024079">
    <property type="entry name" value="MetalloPept_cat_dom_sf"/>
</dbReference>
<comment type="similarity">
    <text evidence="2">Belongs to the peptidase M13 family.</text>
</comment>
<dbReference type="InterPro" id="IPR008753">
    <property type="entry name" value="Peptidase_M13_N"/>
</dbReference>
<protein>
    <submittedName>
        <fullName evidence="11">Peptidase</fullName>
    </submittedName>
</protein>
<dbReference type="OrthoDB" id="9775677at2"/>
<keyword evidence="5" id="KW-0378">Hydrolase</keyword>
<reference evidence="11 12" key="1">
    <citation type="submission" date="2018-03" db="EMBL/GenBank/DDBJ databases">
        <title>Ahniella affigens gen. nov., sp. nov., a gammaproteobacterium isolated from sandy soil near a stream.</title>
        <authorList>
            <person name="Ko Y."/>
            <person name="Kim J.-H."/>
        </authorList>
    </citation>
    <scope>NUCLEOTIDE SEQUENCE [LARGE SCALE GENOMIC DNA]</scope>
    <source>
        <strain evidence="11 12">D13</strain>
    </source>
</reference>
<dbReference type="GO" id="GO:0005886">
    <property type="term" value="C:plasma membrane"/>
    <property type="evidence" value="ECO:0007669"/>
    <property type="project" value="TreeGrafter"/>
</dbReference>
<proteinExistence type="inferred from homology"/>
<evidence type="ECO:0000313" key="11">
    <source>
        <dbReference type="EMBL" id="AVP96894.1"/>
    </source>
</evidence>
<dbReference type="SUPFAM" id="SSF55486">
    <property type="entry name" value="Metalloproteases ('zincins'), catalytic domain"/>
    <property type="match status" value="1"/>
</dbReference>
<sequence length="672" mass="75042">MRIRLLSLALTSALVAGPALAFPALDAKNFDTSVPACTDFYQHANGNWLKTTTIPAEYSSWGVFNEINERNLETLKSVLESAAANQNAKPGSNEQKLGDFYAAAMDEAAIEKAGRAPIDPELKQIDALTDRAGVVALINDWQSRGNSVLFGLGKEADLKNSTTNIAYAVQGGLALPDRDYYTKTDADSVALRAKYFDHMTKMLELAGTPADQARLDAAEIMQLETRLANASLTNIELRNPANFYNISTIADASKATPNYNWAALFKAIGRDDITTFSFSHPKFFAEMDKALGDTPISTWKAYLRWNLVHNAADYLSKDFVDASFDFNGKTLRGAKELRPRWKRVADQVDTALGEALGQAFVEKRFSAASKKRMLELVNNLQTSLKARLQKLDWMGDATKEQALAKFATFTPKIGYPDKWRDYSGLTVSRNSYWNNIQAARTFEAKRQYGLINKPVDRTEWGMLPHEVNAYYNPLKNEIAFPAGILQPPFFNADADDAVNYGSIGGVIGHELMHGFDDQGSQFDAQGNLRMWWTDEDRKAFEARTKKLVEQFNEFVAIEDKHVNGELTLGENIADLGGLLVSYDAFKMTPEGQSNEKIDSLTPDQRFFHAWAQGWRRLHTDQDLKLRLNTDPHSPAVFRVQGPFANIDAFASAFGCKAGDPMVRSEEKRVRIW</sequence>